<evidence type="ECO:0000313" key="1">
    <source>
        <dbReference type="EMBL" id="QBZ66282.1"/>
    </source>
</evidence>
<dbReference type="EMBL" id="CP034210">
    <property type="protein sequence ID" value="QBZ66282.1"/>
    <property type="molecule type" value="Genomic_DNA"/>
</dbReference>
<reference evidence="1 2" key="1">
    <citation type="journal article" date="2019" name="Mol. Biol. Evol.">
        <title>Blast fungal genomes show frequent chromosomal changes, gene gains and losses, and effector gene turnover.</title>
        <authorList>
            <person name="Gomez Luciano L.B."/>
            <person name="Jason Tsai I."/>
            <person name="Chuma I."/>
            <person name="Tosa Y."/>
            <person name="Chen Y.H."/>
            <person name="Li J.Y."/>
            <person name="Li M.Y."/>
            <person name="Jade Lu M.Y."/>
            <person name="Nakayashiki H."/>
            <person name="Li W.H."/>
        </authorList>
    </citation>
    <scope>NUCLEOTIDE SEQUENCE [LARGE SCALE GENOMIC DNA]</scope>
    <source>
        <strain evidence="1">MZ5-1-6</strain>
    </source>
</reference>
<gene>
    <name evidence="1" type="ORF">PoMZ_13255</name>
</gene>
<accession>A0A4P7NV26</accession>
<name>A0A4P7NV26_PYROR</name>
<sequence length="43" mass="4954">MENDILAVFCYCSVARRPRQRLVEVWRLGCMPAPGARIYGRAQ</sequence>
<dbReference type="AlphaFoldDB" id="A0A4P7NV26"/>
<proteinExistence type="predicted"/>
<protein>
    <submittedName>
        <fullName evidence="1">Uncharacterized protein</fullName>
    </submittedName>
</protein>
<evidence type="ECO:0000313" key="2">
    <source>
        <dbReference type="Proteomes" id="UP000294847"/>
    </source>
</evidence>
<organism evidence="1 2">
    <name type="scientific">Pyricularia oryzae</name>
    <name type="common">Rice blast fungus</name>
    <name type="synonym">Magnaporthe oryzae</name>
    <dbReference type="NCBI Taxonomy" id="318829"/>
    <lineage>
        <taxon>Eukaryota</taxon>
        <taxon>Fungi</taxon>
        <taxon>Dikarya</taxon>
        <taxon>Ascomycota</taxon>
        <taxon>Pezizomycotina</taxon>
        <taxon>Sordariomycetes</taxon>
        <taxon>Sordariomycetidae</taxon>
        <taxon>Magnaporthales</taxon>
        <taxon>Pyriculariaceae</taxon>
        <taxon>Pyricularia</taxon>
    </lineage>
</organism>
<dbReference type="Proteomes" id="UP000294847">
    <property type="component" value="Chromosome 7"/>
</dbReference>
<dbReference type="VEuPathDB" id="FungiDB:M_BR32_EuGene_00061491"/>